<dbReference type="InterPro" id="IPR016024">
    <property type="entry name" value="ARM-type_fold"/>
</dbReference>
<evidence type="ECO:0000256" key="1">
    <source>
        <dbReference type="ARBA" id="ARBA00008304"/>
    </source>
</evidence>
<dbReference type="GO" id="GO:0006897">
    <property type="term" value="P:endocytosis"/>
    <property type="evidence" value="ECO:0007669"/>
    <property type="project" value="TreeGrafter"/>
</dbReference>
<keyword evidence="5" id="KW-1185">Reference proteome</keyword>
<evidence type="ECO:0000313" key="6">
    <source>
        <dbReference type="RefSeq" id="XP_025863460.1"/>
    </source>
</evidence>
<evidence type="ECO:0000313" key="8">
    <source>
        <dbReference type="RefSeq" id="XP_072617440.1"/>
    </source>
</evidence>
<dbReference type="RefSeq" id="XP_025863460.1">
    <property type="nucleotide sequence ID" value="XM_026007675.1"/>
</dbReference>
<dbReference type="PANTHER" id="PTHR21663">
    <property type="entry name" value="HYPOTHETICAL HEAT DOMAIN-CONTAINING"/>
    <property type="match status" value="1"/>
</dbReference>
<dbReference type="Proteomes" id="UP001652641">
    <property type="component" value="Chromosome 6"/>
</dbReference>
<dbReference type="InterPro" id="IPR040108">
    <property type="entry name" value="Laa1/Sip1/HEATR5"/>
</dbReference>
<dbReference type="GO" id="GO:0005794">
    <property type="term" value="C:Golgi apparatus"/>
    <property type="evidence" value="ECO:0007669"/>
    <property type="project" value="TreeGrafter"/>
</dbReference>
<dbReference type="GO" id="GO:0030139">
    <property type="term" value="C:endocytic vesicle"/>
    <property type="evidence" value="ECO:0007669"/>
    <property type="project" value="TreeGrafter"/>
</dbReference>
<evidence type="ECO:0000256" key="3">
    <source>
        <dbReference type="ARBA" id="ARBA00070811"/>
    </source>
</evidence>
<dbReference type="GO" id="GO:0016020">
    <property type="term" value="C:membrane"/>
    <property type="evidence" value="ECO:0007669"/>
    <property type="project" value="TreeGrafter"/>
</dbReference>
<reference key="1">
    <citation type="submission" date="2019-01" db="UniProtKB">
        <authorList>
            <consortium name="RefSeq"/>
        </authorList>
    </citation>
    <scope>IDENTIFICATION</scope>
    <source>
        <tissue evidence="7 8">Cell line</tissue>
    </source>
</reference>
<dbReference type="FunFam" id="1.25.10.10:FF:000098">
    <property type="entry name" value="HEAT repeat-containing protein 5A isoform X2"/>
    <property type="match status" value="1"/>
</dbReference>
<dbReference type="GeneID" id="112926592"/>
<dbReference type="SUPFAM" id="SSF48371">
    <property type="entry name" value="ARM repeat"/>
    <property type="match status" value="2"/>
</dbReference>
<dbReference type="Gene3D" id="1.25.10.10">
    <property type="entry name" value="Leucine-rich Repeat Variant"/>
    <property type="match status" value="3"/>
</dbReference>
<organism evidence="5 6">
    <name type="scientific">Vulpes vulpes</name>
    <name type="common">Red fox</name>
    <dbReference type="NCBI Taxonomy" id="9627"/>
    <lineage>
        <taxon>Eukaryota</taxon>
        <taxon>Metazoa</taxon>
        <taxon>Chordata</taxon>
        <taxon>Craniata</taxon>
        <taxon>Vertebrata</taxon>
        <taxon>Euteleostomi</taxon>
        <taxon>Mammalia</taxon>
        <taxon>Eutheria</taxon>
        <taxon>Laurasiatheria</taxon>
        <taxon>Carnivora</taxon>
        <taxon>Caniformia</taxon>
        <taxon>Canidae</taxon>
        <taxon>Vulpes</taxon>
    </lineage>
</organism>
<dbReference type="GO" id="GO:0042147">
    <property type="term" value="P:retrograde transport, endosome to Golgi"/>
    <property type="evidence" value="ECO:0007669"/>
    <property type="project" value="TreeGrafter"/>
</dbReference>
<dbReference type="Pfam" id="PF20210">
    <property type="entry name" value="Laa1_Sip1_HTR5"/>
    <property type="match status" value="1"/>
</dbReference>
<dbReference type="GO" id="GO:0008104">
    <property type="term" value="P:intracellular protein localization"/>
    <property type="evidence" value="ECO:0007669"/>
    <property type="project" value="TreeGrafter"/>
</dbReference>
<accession>A0A3Q7U7S8</accession>
<dbReference type="Pfam" id="PF25468">
    <property type="entry name" value="HEAT_HEATR5A"/>
    <property type="match status" value="1"/>
</dbReference>
<dbReference type="PANTHER" id="PTHR21663:SF1">
    <property type="entry name" value="HEAT REPEAT-CONTAINING PROTEIN 5A"/>
    <property type="match status" value="1"/>
</dbReference>
<comment type="similarity">
    <text evidence="1">Belongs to the HEATR5 family.</text>
</comment>
<evidence type="ECO:0000313" key="5">
    <source>
        <dbReference type="Proteomes" id="UP001652641"/>
    </source>
</evidence>
<dbReference type="InterPro" id="IPR011989">
    <property type="entry name" value="ARM-like"/>
</dbReference>
<feature type="region of interest" description="Disordered" evidence="4">
    <location>
        <begin position="1636"/>
        <end position="1658"/>
    </location>
</feature>
<gene>
    <name evidence="6 7 8" type="primary">HEATR5A</name>
</gene>
<evidence type="ECO:0000256" key="4">
    <source>
        <dbReference type="SAM" id="MobiDB-lite"/>
    </source>
</evidence>
<sequence>MELAHSLLLNEEAYNQLGEVQKAEFIFDWLRYLEKLLLATSKSDVKEKQKALVEQLLSLLNSSPGPPTRKLLAKNLGVLYSIGDTFSVYETIDKCNDLIRSKDDSPSYLPTKLAAVVCLGSLYKKLGRILVNTFTDTVGNILKAMKSAESQGRYEIMLSLQNILNGLGAAATPCHRDVYKAAKSCLTDRSMAVRCAAAKCLLELQKEAIFMWSTDLDSVATLCFKSFEGSNYDVRISVSKLLGTVLARAIISKHPGAAVSRQSIRRVSLEEVLELLGTGFLRGSSGFLRASGDMLKGTSSVSRDVRVGVTQAYVVFVSTLGGIWLEKNFATFLSHILSLVSQSHPKATQTQTDAVCGRRCVSFILRATIGGLLGEKAQIAAAKDICQAIWKLKKVVDVTASQHMLVCALQELGNLIYSLGTTAAPLLQDSSAGILDSVISVILHPSISVRLATAWCLHCIAVALPSYLTPLLDRCLERLTVLKSSPEAVTGFSFAVAALLGAVKHCPLGIPHGKGKIIMTLAEDLLCSAVQNSRLSAQRTQAGWLLIAALMTLGPAVVSHHLARLLLLWKCVFPVSPKDLETEKSRGDSFTWQVTLEGRAGALCAVKSFVSHCGDLLTEEVIQHLLPPLPCAVDLLTQLSSVLKTYGSTLKMPSVVYRQRLYELLILLPPETYEENFCAILKELAADLTASDIQVAASAFLLPPLCHQDDLVILSPLLQETDHRFIEEQLLLGNGIACGSLEYDPYSIYEKDVEGDSVPKPLSPVLSVISSAVKLFGVVCAHVGEAQRLSVLEQLLDSIKHTKGARQQVVQLHVVSSLSSFLKYLAGSKGKLGSEEMRKPALALVMGALESPNPLLRCAAAEAWARLAQVVNDGAFTAALAQVSFDKLKSARDVVTRTGYSLALGSLHRYLGGISSSQHLSSCVGILYTLSQDSTSPDVQTWALHSLSLIIDSAGPLYHMHVEPTLSLIIMLLLNVPPTHAEVHQSLGRCLNALITTLGPELQGNSTSISTLRTSCLLGCAVMQDNPDCLVQAQAISCLQQLHMFAPRHVNLSSLVSCLCVNLCSPYLLLRRAVLACLRQLVQREAAEVSEHAVLLAKDNREELTSDANIREVGLEGALLTLLDKETDQKLCHDIKETLNHMLTSMAVDKLSFWLKLCKDVLAASADFTTVTCVDTMQEEEGDKGDDASVLTTGNDDKSFPFTNPRWATRVFAAECVCRIINQCENAHSAHFDIALAQEMKKRDSRNDFLVLHLADLIRMAFMAATDHSDQLRLSGLETLLVVIRRFAAIPEPEFPGHVILEQYQANVGAALRPAFTSETPPDVTAKACQVCSAWIASGVVSDLNDLRRVHQLLVSSLTKIQAGKEALSHLYNESASTMEILAVLKAWAEVYIIAVERHKSHRQPLKTIPCSEESVRNGPHSTDGLLDLVHTDLSTLSRLWLAALQDFALLTLPSEFASQLPVEGGAFYTAETSENAKLHYYNSWALILHATALWLTSTGFVVADPDEEAAHLSRPVTPTSMCQGSSSGATVKSPEDVCTDRFHLILGISVEFLCSLRSDATMESITACLHALQALLDVPWPRSKIGSDQDLGIELLNVLHRVILTRESPSIQLASLEVVRQIICAAQEHVKEKRRSAEVDDGAAEKETLPEFGEGKDTGGLVPGKSLVFATLELCVCILVRQLPELNPKLTGSPGVKATKPQVLSEDGSRLVSAALVILSELPAVCSPEGSISILPTILYLTIGVLRETAVKLPGGQLPSTVAASLQALKGILSSPMARAEKSHSAWTDLLRSALTTILDCWDPVDGTHQELDEISLLTAITVFILSTSPEVTTIPCLQKRCIEKFKATLEIKDPVVQIKTYQLLLSIFQYPNPAVSYPYIYSLVSSIVEKLQEIDKRKPEDTAELQIFQEGIKVLQALVAIAEEQHRSQLVACLLPILISFLLDDNDLGSATSVMKNLHDFALQNLMQIGPQYSSVFKNVMASSPALKARLEAAIKGNQESVKIKIPTSKHTKNPGKNTSIQLKTNFL</sequence>
<dbReference type="FunFam" id="1.25.10.10:FF:000249">
    <property type="entry name" value="HEAT repeat-containing protein 5A isoform X2"/>
    <property type="match status" value="1"/>
</dbReference>
<dbReference type="InterPro" id="IPR046837">
    <property type="entry name" value="Laa1/Sip1/HEATR5-like_HEAT"/>
</dbReference>
<dbReference type="FunFam" id="1.25.10.10:FF:000262">
    <property type="entry name" value="HEAT repeat-containing protein 5B"/>
    <property type="match status" value="1"/>
</dbReference>
<name>A0A3Q7U7S8_VULVU</name>
<keyword evidence="2" id="KW-0677">Repeat</keyword>
<evidence type="ECO:0000313" key="7">
    <source>
        <dbReference type="RefSeq" id="XP_072617439.1"/>
    </source>
</evidence>
<dbReference type="RefSeq" id="XP_072617439.1">
    <property type="nucleotide sequence ID" value="XM_072761338.1"/>
</dbReference>
<dbReference type="GO" id="GO:0005829">
    <property type="term" value="C:cytosol"/>
    <property type="evidence" value="ECO:0007669"/>
    <property type="project" value="GOC"/>
</dbReference>
<reference evidence="6" key="2">
    <citation type="submission" date="2025-04" db="UniProtKB">
        <authorList>
            <consortium name="RefSeq"/>
        </authorList>
    </citation>
    <scope>IDENTIFICATION</scope>
    <source>
        <strain evidence="6">TameXAggressive cross</strain>
        <tissue evidence="6">Blood</tissue>
    </source>
</reference>
<dbReference type="RefSeq" id="XP_072617440.1">
    <property type="nucleotide sequence ID" value="XM_072761339.1"/>
</dbReference>
<evidence type="ECO:0000256" key="2">
    <source>
        <dbReference type="ARBA" id="ARBA00022737"/>
    </source>
</evidence>
<proteinExistence type="inferred from homology"/>
<dbReference type="CTD" id="25938"/>
<protein>
    <recommendedName>
        <fullName evidence="3">HEAT repeat-containing protein 5A</fullName>
    </recommendedName>
</protein>